<organism evidence="2 3">
    <name type="scientific">Reticulomyxa filosa</name>
    <dbReference type="NCBI Taxonomy" id="46433"/>
    <lineage>
        <taxon>Eukaryota</taxon>
        <taxon>Sar</taxon>
        <taxon>Rhizaria</taxon>
        <taxon>Retaria</taxon>
        <taxon>Foraminifera</taxon>
        <taxon>Monothalamids</taxon>
        <taxon>Reticulomyxidae</taxon>
        <taxon>Reticulomyxa</taxon>
    </lineage>
</organism>
<dbReference type="SUPFAM" id="SSF51197">
    <property type="entry name" value="Clavaminate synthase-like"/>
    <property type="match status" value="1"/>
</dbReference>
<reference evidence="2 3" key="1">
    <citation type="journal article" date="2013" name="Curr. Biol.">
        <title>The Genome of the Foraminiferan Reticulomyxa filosa.</title>
        <authorList>
            <person name="Glockner G."/>
            <person name="Hulsmann N."/>
            <person name="Schleicher M."/>
            <person name="Noegel A.A."/>
            <person name="Eichinger L."/>
            <person name="Gallinger C."/>
            <person name="Pawlowski J."/>
            <person name="Sierra R."/>
            <person name="Euteneuer U."/>
            <person name="Pillet L."/>
            <person name="Moustafa A."/>
            <person name="Platzer M."/>
            <person name="Groth M."/>
            <person name="Szafranski K."/>
            <person name="Schliwa M."/>
        </authorList>
    </citation>
    <scope>NUCLEOTIDE SEQUENCE [LARGE SCALE GENOMIC DNA]</scope>
</reference>
<dbReference type="PANTHER" id="PTHR47990">
    <property type="entry name" value="2-OXOGLUTARATE (2OG) AND FE(II)-DEPENDENT OXYGENASE SUPERFAMILY PROTEIN-RELATED"/>
    <property type="match status" value="1"/>
</dbReference>
<proteinExistence type="predicted"/>
<dbReference type="Gene3D" id="2.60.120.330">
    <property type="entry name" value="B-lactam Antibiotic, Isopenicillin N Synthase, Chain"/>
    <property type="match status" value="1"/>
</dbReference>
<dbReference type="OrthoDB" id="288590at2759"/>
<keyword evidence="3" id="KW-1185">Reference proteome</keyword>
<gene>
    <name evidence="2" type="ORF">RFI_08541</name>
</gene>
<evidence type="ECO:0000259" key="1">
    <source>
        <dbReference type="Pfam" id="PF03171"/>
    </source>
</evidence>
<dbReference type="AlphaFoldDB" id="X6NTF2"/>
<evidence type="ECO:0000313" key="3">
    <source>
        <dbReference type="Proteomes" id="UP000023152"/>
    </source>
</evidence>
<dbReference type="InterPro" id="IPR044861">
    <property type="entry name" value="IPNS-like_FE2OG_OXY"/>
</dbReference>
<accession>X6NTF2</accession>
<dbReference type="OMA" id="STQTHYD"/>
<dbReference type="Pfam" id="PF03171">
    <property type="entry name" value="2OG-FeII_Oxy"/>
    <property type="match status" value="1"/>
</dbReference>
<comment type="caution">
    <text evidence="2">The sequence shown here is derived from an EMBL/GenBank/DDBJ whole genome shotgun (WGS) entry which is preliminary data.</text>
</comment>
<sequence>MIACFFFCYWNTQGAWKDVISDHYDFVVNVGDLMQRWTNDRFKSTRHRVVNSPTFDKYNRRQSMAFFGNPNANAVISTFDSCLQNGKSKYEPITFLQFLQSKHHSTQTHYDYQKNDL</sequence>
<feature type="domain" description="Isopenicillin N synthase-like Fe(2+) 2OG dioxygenase" evidence="1">
    <location>
        <begin position="12"/>
        <end position="70"/>
    </location>
</feature>
<dbReference type="Proteomes" id="UP000023152">
    <property type="component" value="Unassembled WGS sequence"/>
</dbReference>
<evidence type="ECO:0000313" key="2">
    <source>
        <dbReference type="EMBL" id="ETO28587.1"/>
    </source>
</evidence>
<dbReference type="InterPro" id="IPR050231">
    <property type="entry name" value="Iron_ascorbate_oxido_reductase"/>
</dbReference>
<dbReference type="InterPro" id="IPR027443">
    <property type="entry name" value="IPNS-like_sf"/>
</dbReference>
<name>X6NTF2_RETFI</name>
<protein>
    <submittedName>
        <fullName evidence="2">2OG-Fe(II) oxygenase family protein</fullName>
    </submittedName>
</protein>
<dbReference type="EMBL" id="ASPP01006581">
    <property type="protein sequence ID" value="ETO28587.1"/>
    <property type="molecule type" value="Genomic_DNA"/>
</dbReference>